<evidence type="ECO:0000256" key="6">
    <source>
        <dbReference type="ARBA" id="ARBA00022989"/>
    </source>
</evidence>
<keyword evidence="4" id="KW-1003">Cell membrane</keyword>
<evidence type="ECO:0000256" key="8">
    <source>
        <dbReference type="RuleBase" id="RU363032"/>
    </source>
</evidence>
<dbReference type="SUPFAM" id="SSF161098">
    <property type="entry name" value="MetI-like"/>
    <property type="match status" value="1"/>
</dbReference>
<dbReference type="AlphaFoldDB" id="A0A0X8P4A3"/>
<evidence type="ECO:0000256" key="3">
    <source>
        <dbReference type="ARBA" id="ARBA00022448"/>
    </source>
</evidence>
<gene>
    <name evidence="10" type="ORF">AL504_28605</name>
</gene>
<comment type="subcellular location">
    <subcellularLocation>
        <location evidence="1">Cell inner membrane</location>
        <topology evidence="1">Multi-pass membrane protein</topology>
    </subcellularLocation>
    <subcellularLocation>
        <location evidence="8">Cell membrane</location>
        <topology evidence="8">Multi-pass membrane protein</topology>
    </subcellularLocation>
</comment>
<feature type="transmembrane region" description="Helical" evidence="8">
    <location>
        <begin position="23"/>
        <end position="41"/>
    </location>
</feature>
<feature type="transmembrane region" description="Helical" evidence="8">
    <location>
        <begin position="186"/>
        <end position="204"/>
    </location>
</feature>
<protein>
    <submittedName>
        <fullName evidence="10">Amino acid ABC transporter permease</fullName>
    </submittedName>
</protein>
<dbReference type="PROSITE" id="PS50928">
    <property type="entry name" value="ABC_TM1"/>
    <property type="match status" value="1"/>
</dbReference>
<dbReference type="GO" id="GO:0022857">
    <property type="term" value="F:transmembrane transporter activity"/>
    <property type="evidence" value="ECO:0007669"/>
    <property type="project" value="InterPro"/>
</dbReference>
<keyword evidence="7 8" id="KW-0472">Membrane</keyword>
<accession>A0A0X8P4A3</accession>
<dbReference type="PANTHER" id="PTHR30614">
    <property type="entry name" value="MEMBRANE COMPONENT OF AMINO ACID ABC TRANSPORTER"/>
    <property type="match status" value="1"/>
</dbReference>
<evidence type="ECO:0000313" key="11">
    <source>
        <dbReference type="Proteomes" id="UP000060602"/>
    </source>
</evidence>
<dbReference type="InterPro" id="IPR000515">
    <property type="entry name" value="MetI-like"/>
</dbReference>
<evidence type="ECO:0000256" key="1">
    <source>
        <dbReference type="ARBA" id="ARBA00004429"/>
    </source>
</evidence>
<evidence type="ECO:0000256" key="5">
    <source>
        <dbReference type="ARBA" id="ARBA00022692"/>
    </source>
</evidence>
<dbReference type="InterPro" id="IPR010065">
    <property type="entry name" value="AA_ABC_transptr_permease_3TM"/>
</dbReference>
<dbReference type="Gene3D" id="1.10.3720.10">
    <property type="entry name" value="MetI-like"/>
    <property type="match status" value="1"/>
</dbReference>
<keyword evidence="6 8" id="KW-1133">Transmembrane helix</keyword>
<dbReference type="RefSeq" id="WP_061073940.1">
    <property type="nucleotide sequence ID" value="NZ_CP014060.2"/>
</dbReference>
<keyword evidence="5 8" id="KW-0812">Transmembrane</keyword>
<keyword evidence="3 8" id="KW-0813">Transport</keyword>
<comment type="similarity">
    <text evidence="2">Belongs to the binding-protein-dependent transport system permease family. HisMQ subfamily.</text>
</comment>
<dbReference type="GO" id="GO:0006865">
    <property type="term" value="P:amino acid transport"/>
    <property type="evidence" value="ECO:0007669"/>
    <property type="project" value="TreeGrafter"/>
</dbReference>
<dbReference type="Proteomes" id="UP000060602">
    <property type="component" value="Chromosome"/>
</dbReference>
<feature type="domain" description="ABC transmembrane type-1" evidence="9">
    <location>
        <begin position="17"/>
        <end position="207"/>
    </location>
</feature>
<dbReference type="InterPro" id="IPR035906">
    <property type="entry name" value="MetI-like_sf"/>
</dbReference>
<proteinExistence type="inferred from homology"/>
<dbReference type="PANTHER" id="PTHR30614:SF34">
    <property type="entry name" value="BLR6398 PROTEIN"/>
    <property type="match status" value="1"/>
</dbReference>
<evidence type="ECO:0000256" key="4">
    <source>
        <dbReference type="ARBA" id="ARBA00022475"/>
    </source>
</evidence>
<evidence type="ECO:0000259" key="9">
    <source>
        <dbReference type="PROSITE" id="PS50928"/>
    </source>
</evidence>
<feature type="transmembrane region" description="Helical" evidence="8">
    <location>
        <begin position="53"/>
        <end position="78"/>
    </location>
</feature>
<dbReference type="GO" id="GO:0043190">
    <property type="term" value="C:ATP-binding cassette (ABC) transporter complex"/>
    <property type="evidence" value="ECO:0007669"/>
    <property type="project" value="InterPro"/>
</dbReference>
<evidence type="ECO:0000313" key="10">
    <source>
        <dbReference type="EMBL" id="AMG39614.1"/>
    </source>
</evidence>
<feature type="transmembrane region" description="Helical" evidence="8">
    <location>
        <begin position="84"/>
        <end position="106"/>
    </location>
</feature>
<evidence type="ECO:0000256" key="2">
    <source>
        <dbReference type="ARBA" id="ARBA00010072"/>
    </source>
</evidence>
<dbReference type="EMBL" id="CP014060">
    <property type="protein sequence ID" value="AMG39614.1"/>
    <property type="molecule type" value="Genomic_DNA"/>
</dbReference>
<dbReference type="InterPro" id="IPR043429">
    <property type="entry name" value="ArtM/GltK/GlnP/TcyL/YhdX-like"/>
</dbReference>
<organism evidence="10 11">
    <name type="scientific">Alcaligenes xylosoxydans xylosoxydans</name>
    <name type="common">Achromobacter xylosoxidans</name>
    <dbReference type="NCBI Taxonomy" id="85698"/>
    <lineage>
        <taxon>Bacteria</taxon>
        <taxon>Pseudomonadati</taxon>
        <taxon>Pseudomonadota</taxon>
        <taxon>Betaproteobacteria</taxon>
        <taxon>Burkholderiales</taxon>
        <taxon>Alcaligenaceae</taxon>
        <taxon>Achromobacter</taxon>
    </lineage>
</organism>
<dbReference type="Pfam" id="PF00528">
    <property type="entry name" value="BPD_transp_1"/>
    <property type="match status" value="1"/>
</dbReference>
<name>A0A0X8P4A3_ALCXX</name>
<dbReference type="CDD" id="cd06261">
    <property type="entry name" value="TM_PBP2"/>
    <property type="match status" value="1"/>
</dbReference>
<reference evidence="11" key="1">
    <citation type="submission" date="2015-12" db="EMBL/GenBank/DDBJ databases">
        <title>FDA dAtabase for Regulatory Grade micrObial Sequences (FDA-ARGOS): Supporting development and validation of Infectious Disease Dx tests.</title>
        <authorList>
            <person name="Case J."/>
            <person name="Tallon L."/>
            <person name="Sadzewicz L."/>
            <person name="Sengamalay N."/>
            <person name="Ott S."/>
            <person name="Godinez A."/>
            <person name="Nagaraj S."/>
            <person name="Nadendla S."/>
            <person name="Sichtig H."/>
        </authorList>
    </citation>
    <scope>NUCLEOTIDE SEQUENCE [LARGE SCALE GENOMIC DNA]</scope>
    <source>
        <strain evidence="11">FDAARGOS_147</strain>
    </source>
</reference>
<sequence>MAFFIPEQHAWYLVEGAWGTVKLSAWTFAGGGLAGLLLALARVSPRRALRAAAAGYIQVIQGTPLLVLMGLCFFGPSLFGLGELSALAAAGLAMTIYSSAFLGEIWRGCIQAVPKNQWEAAECLGLSRLQRMAKVVLPQALRIATPPTVGFLVQIIKNTSIASLVIGYPELAYNAKILNNSTFQPFVYFGCAAVLYFLMCYPLSRWSRTLERRLNASRR</sequence>
<dbReference type="NCBIfam" id="TIGR01726">
    <property type="entry name" value="HEQRo_perm_3TM"/>
    <property type="match status" value="1"/>
</dbReference>
<evidence type="ECO:0000256" key="7">
    <source>
        <dbReference type="ARBA" id="ARBA00023136"/>
    </source>
</evidence>